<feature type="transmembrane region" description="Helical" evidence="3">
    <location>
        <begin position="51"/>
        <end position="68"/>
    </location>
</feature>
<comment type="similarity">
    <text evidence="1 2">Belongs to the BioY family.</text>
</comment>
<keyword evidence="3" id="KW-0812">Transmembrane</keyword>
<sequence>MSMVSARPLTLADVAMPRAGMLQNVVLVVLASLLTAAAAQAEIRLPWTPVPITGQTAMVLLTGAVLGARRAFLALSLYLVEGACGLPFFAGGAAGVASLLGPSGGYLVAFPFAALVTGLLAERAWDRKPVTMFFAMLLGSTVIFALGLAQLSRFVPAGQLVATGLAPFVIGDIVKSALAAGVFPLAWKWAGGRESK</sequence>
<dbReference type="PIRSF" id="PIRSF016661">
    <property type="entry name" value="BioY"/>
    <property type="match status" value="1"/>
</dbReference>
<protein>
    <recommendedName>
        <fullName evidence="2">Biotin transporter</fullName>
    </recommendedName>
</protein>
<dbReference type="PANTHER" id="PTHR34295:SF1">
    <property type="entry name" value="BIOTIN TRANSPORTER BIOY"/>
    <property type="match status" value="1"/>
</dbReference>
<keyword evidence="3" id="KW-1133">Transmembrane helix</keyword>
<comment type="subcellular location">
    <subcellularLocation>
        <location evidence="2">Cell membrane</location>
        <topology evidence="2">Multi-pass membrane protein</topology>
    </subcellularLocation>
</comment>
<proteinExistence type="inferred from homology"/>
<reference evidence="4" key="1">
    <citation type="submission" date="2020-07" db="EMBL/GenBank/DDBJ databases">
        <title>Huge and variable diversity of episymbiotic CPR bacteria and DPANN archaea in groundwater ecosystems.</title>
        <authorList>
            <person name="He C.Y."/>
            <person name="Keren R."/>
            <person name="Whittaker M."/>
            <person name="Farag I.F."/>
            <person name="Doudna J."/>
            <person name="Cate J.H.D."/>
            <person name="Banfield J.F."/>
        </authorList>
    </citation>
    <scope>NUCLEOTIDE SEQUENCE</scope>
    <source>
        <strain evidence="4">NC_groundwater_1813_Pr3_B-0.1um_71_17</strain>
    </source>
</reference>
<organism evidence="4 5">
    <name type="scientific">Eiseniibacteriota bacterium</name>
    <dbReference type="NCBI Taxonomy" id="2212470"/>
    <lineage>
        <taxon>Bacteria</taxon>
        <taxon>Candidatus Eiseniibacteriota</taxon>
    </lineage>
</organism>
<dbReference type="Gene3D" id="1.10.1760.20">
    <property type="match status" value="1"/>
</dbReference>
<name>A0A933W1U6_UNCEI</name>
<feature type="transmembrane region" description="Helical" evidence="3">
    <location>
        <begin position="103"/>
        <end position="121"/>
    </location>
</feature>
<dbReference type="EMBL" id="JACRIW010000014">
    <property type="protein sequence ID" value="MBI5168163.1"/>
    <property type="molecule type" value="Genomic_DNA"/>
</dbReference>
<evidence type="ECO:0000256" key="1">
    <source>
        <dbReference type="ARBA" id="ARBA00010692"/>
    </source>
</evidence>
<feature type="transmembrane region" description="Helical" evidence="3">
    <location>
        <begin position="75"/>
        <end position="97"/>
    </location>
</feature>
<evidence type="ECO:0000256" key="3">
    <source>
        <dbReference type="SAM" id="Phobius"/>
    </source>
</evidence>
<feature type="transmembrane region" description="Helical" evidence="3">
    <location>
        <begin position="164"/>
        <end position="187"/>
    </location>
</feature>
<keyword evidence="2" id="KW-0813">Transport</keyword>
<gene>
    <name evidence="4" type="ORF">HZA61_01610</name>
</gene>
<feature type="transmembrane region" description="Helical" evidence="3">
    <location>
        <begin position="133"/>
        <end position="152"/>
    </location>
</feature>
<dbReference type="InterPro" id="IPR003784">
    <property type="entry name" value="BioY"/>
</dbReference>
<dbReference type="Proteomes" id="UP000696931">
    <property type="component" value="Unassembled WGS sequence"/>
</dbReference>
<dbReference type="PANTHER" id="PTHR34295">
    <property type="entry name" value="BIOTIN TRANSPORTER BIOY"/>
    <property type="match status" value="1"/>
</dbReference>
<dbReference type="GO" id="GO:0015225">
    <property type="term" value="F:biotin transmembrane transporter activity"/>
    <property type="evidence" value="ECO:0007669"/>
    <property type="project" value="UniProtKB-UniRule"/>
</dbReference>
<dbReference type="AlphaFoldDB" id="A0A933W1U6"/>
<comment type="caution">
    <text evidence="4">The sequence shown here is derived from an EMBL/GenBank/DDBJ whole genome shotgun (WGS) entry which is preliminary data.</text>
</comment>
<accession>A0A933W1U6</accession>
<dbReference type="GO" id="GO:0005886">
    <property type="term" value="C:plasma membrane"/>
    <property type="evidence" value="ECO:0007669"/>
    <property type="project" value="UniProtKB-SubCell"/>
</dbReference>
<dbReference type="Pfam" id="PF02632">
    <property type="entry name" value="BioY"/>
    <property type="match status" value="1"/>
</dbReference>
<evidence type="ECO:0000313" key="4">
    <source>
        <dbReference type="EMBL" id="MBI5168163.1"/>
    </source>
</evidence>
<keyword evidence="2" id="KW-1003">Cell membrane</keyword>
<evidence type="ECO:0000313" key="5">
    <source>
        <dbReference type="Proteomes" id="UP000696931"/>
    </source>
</evidence>
<evidence type="ECO:0000256" key="2">
    <source>
        <dbReference type="PIRNR" id="PIRNR016661"/>
    </source>
</evidence>
<keyword evidence="2 3" id="KW-0472">Membrane</keyword>